<proteinExistence type="inferred from homology"/>
<keyword evidence="6" id="KW-1003">Cell membrane</keyword>
<accession>A0A016VQG4</accession>
<keyword evidence="2" id="KW-0812">Transmembrane</keyword>
<organism evidence="8 9">
    <name type="scientific">Ancylostoma ceylanicum</name>
    <dbReference type="NCBI Taxonomy" id="53326"/>
    <lineage>
        <taxon>Eukaryota</taxon>
        <taxon>Metazoa</taxon>
        <taxon>Ecdysozoa</taxon>
        <taxon>Nematoda</taxon>
        <taxon>Chromadorea</taxon>
        <taxon>Rhabditida</taxon>
        <taxon>Rhabditina</taxon>
        <taxon>Rhabditomorpha</taxon>
        <taxon>Strongyloidea</taxon>
        <taxon>Ancylostomatidae</taxon>
        <taxon>Ancylostomatinae</taxon>
        <taxon>Ancylostoma</taxon>
    </lineage>
</organism>
<dbReference type="Pfam" id="PF01062">
    <property type="entry name" value="Bestrophin"/>
    <property type="match status" value="1"/>
</dbReference>
<comment type="function">
    <text evidence="6">Forms chloride channels.</text>
</comment>
<evidence type="ECO:0000256" key="5">
    <source>
        <dbReference type="ARBA" id="ARBA00034769"/>
    </source>
</evidence>
<keyword evidence="9" id="KW-1185">Reference proteome</keyword>
<gene>
    <name evidence="8" type="primary">Acey_s0006.g3100</name>
    <name evidence="8" type="ORF">Y032_0006g3100</name>
</gene>
<protein>
    <recommendedName>
        <fullName evidence="6">Bestrophin homolog</fullName>
    </recommendedName>
</protein>
<dbReference type="OrthoDB" id="201595at2759"/>
<name>A0A016VQG4_9BILA</name>
<keyword evidence="6" id="KW-0868">Chloride</keyword>
<keyword evidence="6" id="KW-0813">Transport</keyword>
<evidence type="ECO:0000256" key="6">
    <source>
        <dbReference type="RuleBase" id="RU363126"/>
    </source>
</evidence>
<dbReference type="GO" id="GO:0005254">
    <property type="term" value="F:chloride channel activity"/>
    <property type="evidence" value="ECO:0007669"/>
    <property type="project" value="UniProtKB-KW"/>
</dbReference>
<keyword evidence="3" id="KW-1133">Transmembrane helix</keyword>
<comment type="subcellular location">
    <subcellularLocation>
        <location evidence="6">Cell membrane</location>
        <topology evidence="6">Multi-pass membrane protein</topology>
    </subcellularLocation>
    <subcellularLocation>
        <location evidence="1">Membrane</location>
    </subcellularLocation>
</comment>
<keyword evidence="6" id="KW-0869">Chloride channel</keyword>
<dbReference type="STRING" id="53326.A0A016VQG4"/>
<comment type="caution">
    <text evidence="8">The sequence shown here is derived from an EMBL/GenBank/DDBJ whole genome shotgun (WGS) entry which is preliminary data.</text>
</comment>
<keyword evidence="6" id="KW-0406">Ion transport</keyword>
<evidence type="ECO:0000256" key="3">
    <source>
        <dbReference type="ARBA" id="ARBA00022989"/>
    </source>
</evidence>
<comment type="similarity">
    <text evidence="5 6">Belongs to the anion channel-forming bestrophin (TC 1.A.46) family. Calcium-sensitive chloride channel subfamily.</text>
</comment>
<keyword evidence="4" id="KW-0472">Membrane</keyword>
<evidence type="ECO:0000256" key="7">
    <source>
        <dbReference type="SAM" id="SignalP"/>
    </source>
</evidence>
<keyword evidence="7" id="KW-0732">Signal</keyword>
<dbReference type="PANTHER" id="PTHR10736">
    <property type="entry name" value="BESTROPHIN"/>
    <property type="match status" value="1"/>
</dbReference>
<dbReference type="EMBL" id="JARK01001342">
    <property type="protein sequence ID" value="EYC29650.1"/>
    <property type="molecule type" value="Genomic_DNA"/>
</dbReference>
<evidence type="ECO:0000256" key="4">
    <source>
        <dbReference type="ARBA" id="ARBA00023136"/>
    </source>
</evidence>
<keyword evidence="6" id="KW-0407">Ion channel</keyword>
<dbReference type="PANTHER" id="PTHR10736:SF0">
    <property type="entry name" value="BESTROPHIN HOMOLOG"/>
    <property type="match status" value="1"/>
</dbReference>
<evidence type="ECO:0000313" key="9">
    <source>
        <dbReference type="Proteomes" id="UP000024635"/>
    </source>
</evidence>
<evidence type="ECO:0000256" key="2">
    <source>
        <dbReference type="ARBA" id="ARBA00022692"/>
    </source>
</evidence>
<reference evidence="9" key="1">
    <citation type="journal article" date="2015" name="Nat. Genet.">
        <title>The genome and transcriptome of the zoonotic hookworm Ancylostoma ceylanicum identify infection-specific gene families.</title>
        <authorList>
            <person name="Schwarz E.M."/>
            <person name="Hu Y."/>
            <person name="Antoshechkin I."/>
            <person name="Miller M.M."/>
            <person name="Sternberg P.W."/>
            <person name="Aroian R.V."/>
        </authorList>
    </citation>
    <scope>NUCLEOTIDE SEQUENCE</scope>
    <source>
        <strain evidence="9">HY135</strain>
    </source>
</reference>
<evidence type="ECO:0000313" key="8">
    <source>
        <dbReference type="EMBL" id="EYC29650.1"/>
    </source>
</evidence>
<dbReference type="InterPro" id="IPR000615">
    <property type="entry name" value="Bestrophin"/>
</dbReference>
<dbReference type="InterPro" id="IPR021134">
    <property type="entry name" value="Bestrophin-like"/>
</dbReference>
<dbReference type="Proteomes" id="UP000024635">
    <property type="component" value="Unassembled WGS sequence"/>
</dbReference>
<dbReference type="GO" id="GO:0005886">
    <property type="term" value="C:plasma membrane"/>
    <property type="evidence" value="ECO:0007669"/>
    <property type="project" value="UniProtKB-SubCell"/>
</dbReference>
<dbReference type="GO" id="GO:0034707">
    <property type="term" value="C:chloride channel complex"/>
    <property type="evidence" value="ECO:0007669"/>
    <property type="project" value="UniProtKB-KW"/>
</dbReference>
<feature type="signal peptide" evidence="7">
    <location>
        <begin position="1"/>
        <end position="18"/>
    </location>
</feature>
<dbReference type="AlphaFoldDB" id="A0A016VQG4"/>
<sequence length="90" mass="10544">MYGLISIWFCVWGGIVCGQDSSSGRITLTIRLIICRMTVNYMQAAATAKVGTFLKLLLRWRGSVWKIVWKELTIFLFLYFNLRIRRTIYT</sequence>
<evidence type="ECO:0000256" key="1">
    <source>
        <dbReference type="ARBA" id="ARBA00004370"/>
    </source>
</evidence>
<feature type="chain" id="PRO_5001493708" description="Bestrophin homolog" evidence="7">
    <location>
        <begin position="19"/>
        <end position="90"/>
    </location>
</feature>